<name>A0A9W5VQF9_BACCE</name>
<evidence type="ECO:0000256" key="1">
    <source>
        <dbReference type="SAM" id="Phobius"/>
    </source>
</evidence>
<dbReference type="EMBL" id="AHFK01000072">
    <property type="protein sequence ID" value="EOQ05565.1"/>
    <property type="molecule type" value="Genomic_DNA"/>
</dbReference>
<dbReference type="AlphaFoldDB" id="A0A9W5VQF9"/>
<evidence type="ECO:0000313" key="3">
    <source>
        <dbReference type="Proteomes" id="UP000014028"/>
    </source>
</evidence>
<evidence type="ECO:0000313" key="2">
    <source>
        <dbReference type="EMBL" id="EOQ05565.1"/>
    </source>
</evidence>
<dbReference type="Proteomes" id="UP000014028">
    <property type="component" value="Unassembled WGS sequence"/>
</dbReference>
<proteinExistence type="predicted"/>
<comment type="caution">
    <text evidence="2">The sequence shown here is derived from an EMBL/GenBank/DDBJ whole genome shotgun (WGS) entry which is preliminary data.</text>
</comment>
<keyword evidence="1" id="KW-1133">Transmembrane helix</keyword>
<protein>
    <submittedName>
        <fullName evidence="2">Uncharacterized protein</fullName>
    </submittedName>
</protein>
<accession>A0A9W5VQF9</accession>
<gene>
    <name evidence="2" type="ORF">IKC_01385</name>
</gene>
<keyword evidence="1" id="KW-0472">Membrane</keyword>
<reference evidence="2 3" key="1">
    <citation type="submission" date="2012-12" db="EMBL/GenBank/DDBJ databases">
        <title>The Genome Sequence of Bacillus cereus VD184.</title>
        <authorList>
            <consortium name="The Broad Institute Genome Sequencing Platform"/>
            <consortium name="The Broad Institute Genome Sequencing Center for Infectious Disease"/>
            <person name="Feldgarden M."/>
            <person name="Van der Auwera G.A."/>
            <person name="Mahillon J."/>
            <person name="Duprez V."/>
            <person name="Timmery S."/>
            <person name="Mattelet C."/>
            <person name="Dierick K."/>
            <person name="Sun M."/>
            <person name="Yu Z."/>
            <person name="Zhu L."/>
            <person name="Hu X."/>
            <person name="Shank E.B."/>
            <person name="Swiecicka I."/>
            <person name="Hansen B.M."/>
            <person name="Andrup L."/>
            <person name="Walker B."/>
            <person name="Young S.K."/>
            <person name="Zeng Q."/>
            <person name="Gargeya S."/>
            <person name="Fitzgerald M."/>
            <person name="Haas B."/>
            <person name="Abouelleil A."/>
            <person name="Alvarado L."/>
            <person name="Arachchi H.M."/>
            <person name="Berlin A.M."/>
            <person name="Chapman S.B."/>
            <person name="Dewar J."/>
            <person name="Goldberg J."/>
            <person name="Griggs A."/>
            <person name="Gujja S."/>
            <person name="Hansen M."/>
            <person name="Howarth C."/>
            <person name="Imamovic A."/>
            <person name="Larimer J."/>
            <person name="McCowan C."/>
            <person name="Murphy C."/>
            <person name="Neiman D."/>
            <person name="Pearson M."/>
            <person name="Priest M."/>
            <person name="Roberts A."/>
            <person name="Saif S."/>
            <person name="Shea T."/>
            <person name="Sisk P."/>
            <person name="Sykes S."/>
            <person name="Wortman J."/>
            <person name="Nusbaum C."/>
            <person name="Birren B."/>
        </authorList>
    </citation>
    <scope>NUCLEOTIDE SEQUENCE [LARGE SCALE GENOMIC DNA]</scope>
    <source>
        <strain evidence="2 3">VD184</strain>
    </source>
</reference>
<feature type="transmembrane region" description="Helical" evidence="1">
    <location>
        <begin position="7"/>
        <end position="24"/>
    </location>
</feature>
<sequence>MLRILRIIVALTVIVMSAIGSYTGQNKFLPLS</sequence>
<keyword evidence="1" id="KW-0812">Transmembrane</keyword>
<organism evidence="2 3">
    <name type="scientific">Bacillus cereus VD184</name>
    <dbReference type="NCBI Taxonomy" id="1053242"/>
    <lineage>
        <taxon>Bacteria</taxon>
        <taxon>Bacillati</taxon>
        <taxon>Bacillota</taxon>
        <taxon>Bacilli</taxon>
        <taxon>Bacillales</taxon>
        <taxon>Bacillaceae</taxon>
        <taxon>Bacillus</taxon>
        <taxon>Bacillus cereus group</taxon>
    </lineage>
</organism>